<evidence type="ECO:0000256" key="3">
    <source>
        <dbReference type="ARBA" id="ARBA00022692"/>
    </source>
</evidence>
<protein>
    <submittedName>
        <fullName evidence="13">Copper-binding protein</fullName>
    </submittedName>
</protein>
<evidence type="ECO:0000313" key="14">
    <source>
        <dbReference type="Proteomes" id="UP000068164"/>
    </source>
</evidence>
<keyword evidence="8 9" id="KW-0472">Membrane</keyword>
<dbReference type="Gene3D" id="2.60.40.1220">
    <property type="match status" value="1"/>
</dbReference>
<dbReference type="GO" id="GO:0005886">
    <property type="term" value="C:plasma membrane"/>
    <property type="evidence" value="ECO:0007669"/>
    <property type="project" value="UniProtKB-SubCell"/>
</dbReference>
<feature type="domain" description="CopC" evidence="11">
    <location>
        <begin position="37"/>
        <end position="126"/>
    </location>
</feature>
<name>A0A109J5S6_9HYPH</name>
<dbReference type="InterPro" id="IPR014756">
    <property type="entry name" value="Ig_E-set"/>
</dbReference>
<feature type="transmembrane region" description="Helical" evidence="9">
    <location>
        <begin position="279"/>
        <end position="298"/>
    </location>
</feature>
<dbReference type="InterPro" id="IPR007348">
    <property type="entry name" value="CopC_dom"/>
</dbReference>
<dbReference type="InterPro" id="IPR014755">
    <property type="entry name" value="Cu-Rt/internalin_Ig-like"/>
</dbReference>
<proteinExistence type="predicted"/>
<keyword evidence="5 10" id="KW-0732">Signal</keyword>
<dbReference type="PANTHER" id="PTHR34820">
    <property type="entry name" value="INNER MEMBRANE PROTEIN YEBZ"/>
    <property type="match status" value="1"/>
</dbReference>
<dbReference type="RefSeq" id="WP_062374565.1">
    <property type="nucleotide sequence ID" value="NZ_LNCD01000132.1"/>
</dbReference>
<dbReference type="InterPro" id="IPR032694">
    <property type="entry name" value="CopC/D"/>
</dbReference>
<comment type="subcellular location">
    <subcellularLocation>
        <location evidence="1">Cell membrane</location>
        <topology evidence="1">Multi-pass membrane protein</topology>
    </subcellularLocation>
</comment>
<feature type="domain" description="Copper resistance protein D" evidence="12">
    <location>
        <begin position="314"/>
        <end position="411"/>
    </location>
</feature>
<evidence type="ECO:0000256" key="2">
    <source>
        <dbReference type="ARBA" id="ARBA00022475"/>
    </source>
</evidence>
<feature type="transmembrane region" description="Helical" evidence="9">
    <location>
        <begin position="149"/>
        <end position="172"/>
    </location>
</feature>
<gene>
    <name evidence="13" type="ORF">AS026_20345</name>
</gene>
<dbReference type="SUPFAM" id="SSF81296">
    <property type="entry name" value="E set domains"/>
    <property type="match status" value="1"/>
</dbReference>
<evidence type="ECO:0000256" key="6">
    <source>
        <dbReference type="ARBA" id="ARBA00022989"/>
    </source>
</evidence>
<keyword evidence="14" id="KW-1185">Reference proteome</keyword>
<feature type="transmembrane region" description="Helical" evidence="9">
    <location>
        <begin position="349"/>
        <end position="373"/>
    </location>
</feature>
<evidence type="ECO:0000256" key="7">
    <source>
        <dbReference type="ARBA" id="ARBA00023008"/>
    </source>
</evidence>
<dbReference type="Pfam" id="PF05425">
    <property type="entry name" value="CopD"/>
    <property type="match status" value="1"/>
</dbReference>
<keyword evidence="7" id="KW-0186">Copper</keyword>
<dbReference type="PANTHER" id="PTHR34820:SF4">
    <property type="entry name" value="INNER MEMBRANE PROTEIN YEBZ"/>
    <property type="match status" value="1"/>
</dbReference>
<dbReference type="GO" id="GO:0005507">
    <property type="term" value="F:copper ion binding"/>
    <property type="evidence" value="ECO:0007669"/>
    <property type="project" value="InterPro"/>
</dbReference>
<feature type="transmembrane region" description="Helical" evidence="9">
    <location>
        <begin position="250"/>
        <end position="267"/>
    </location>
</feature>
<dbReference type="GO" id="GO:0042597">
    <property type="term" value="C:periplasmic space"/>
    <property type="evidence" value="ECO:0007669"/>
    <property type="project" value="InterPro"/>
</dbReference>
<evidence type="ECO:0000256" key="1">
    <source>
        <dbReference type="ARBA" id="ARBA00004651"/>
    </source>
</evidence>
<keyword evidence="3 9" id="KW-0812">Transmembrane</keyword>
<dbReference type="GO" id="GO:0006825">
    <property type="term" value="P:copper ion transport"/>
    <property type="evidence" value="ECO:0007669"/>
    <property type="project" value="InterPro"/>
</dbReference>
<evidence type="ECO:0000259" key="11">
    <source>
        <dbReference type="Pfam" id="PF04234"/>
    </source>
</evidence>
<dbReference type="GO" id="GO:0046688">
    <property type="term" value="P:response to copper ion"/>
    <property type="evidence" value="ECO:0007669"/>
    <property type="project" value="InterPro"/>
</dbReference>
<accession>A0A109J5S6</accession>
<dbReference type="Proteomes" id="UP000068164">
    <property type="component" value="Unassembled WGS sequence"/>
</dbReference>
<sequence length="532" mass="56091">MWLRNRNWATRLSFKNAACALLVAGMGFLAPSGAYAHAVLLNASPANDAVVEATPANVQLRFSEPVSVVRASIKIGEGNSIDLPATSGSEVDLAIPRPISSGTAIVSYRVVSEDGHPVGGSIVFHVGAPSAISAPAVADTSVLLQGAIWSIHTVSILYLAVLIGGTLFTRWLYPAKSLTRRADLVIVLGVLLFSSGVYLQGLDEMGLGLAFAGLEPLLVVSRSGAAIAAGLALVAVLLVSIPVGRASPAYLPLAVLAMGAASASFAFTGHCNVVATPWLARACIVLHGATLLFWIGSLPPLWRLSRTGLTDPLAGFSRVIPLPFFVLLMAGAALAWLELPGVQTIPLSLYGRLLVLKVALVGILCALAIYNRFWLTRPAAAGDQTACRKLRRSIAAEVALAVAIVATASLWRFAGPDQLQYAARPQAFSIHLHSGEVMAQLKLVPDQAAGTAKAEVDFLTPDFDPIDPQGATLRAWNPDAGVEPIKYDLKKSSKGGWEASGLPTFDPTGWKVDIEVLIDDFTMKHLEGELRP</sequence>
<evidence type="ECO:0000256" key="5">
    <source>
        <dbReference type="ARBA" id="ARBA00022729"/>
    </source>
</evidence>
<evidence type="ECO:0000256" key="4">
    <source>
        <dbReference type="ARBA" id="ARBA00022723"/>
    </source>
</evidence>
<comment type="caution">
    <text evidence="13">The sequence shown here is derived from an EMBL/GenBank/DDBJ whole genome shotgun (WGS) entry which is preliminary data.</text>
</comment>
<dbReference type="InterPro" id="IPR008457">
    <property type="entry name" value="Cu-R_CopD_dom"/>
</dbReference>
<keyword evidence="4" id="KW-0479">Metal-binding</keyword>
<evidence type="ECO:0000313" key="13">
    <source>
        <dbReference type="EMBL" id="KWV42881.1"/>
    </source>
</evidence>
<feature type="chain" id="PRO_5007136449" evidence="10">
    <location>
        <begin position="37"/>
        <end position="532"/>
    </location>
</feature>
<organism evidence="13 14">
    <name type="scientific">Rhizobium altiplani</name>
    <dbReference type="NCBI Taxonomy" id="1864509"/>
    <lineage>
        <taxon>Bacteria</taxon>
        <taxon>Pseudomonadati</taxon>
        <taxon>Pseudomonadota</taxon>
        <taxon>Alphaproteobacteria</taxon>
        <taxon>Hyphomicrobiales</taxon>
        <taxon>Rhizobiaceae</taxon>
        <taxon>Rhizobium/Agrobacterium group</taxon>
        <taxon>Rhizobium</taxon>
    </lineage>
</organism>
<keyword evidence="2" id="KW-1003">Cell membrane</keyword>
<dbReference type="AlphaFoldDB" id="A0A109J5S6"/>
<feature type="signal peptide" evidence="10">
    <location>
        <begin position="1"/>
        <end position="36"/>
    </location>
</feature>
<feature type="transmembrane region" description="Helical" evidence="9">
    <location>
        <begin position="222"/>
        <end position="243"/>
    </location>
</feature>
<dbReference type="EMBL" id="LNCD01000132">
    <property type="protein sequence ID" value="KWV42881.1"/>
    <property type="molecule type" value="Genomic_DNA"/>
</dbReference>
<feature type="transmembrane region" description="Helical" evidence="9">
    <location>
        <begin position="319"/>
        <end position="337"/>
    </location>
</feature>
<reference evidence="13 14" key="1">
    <citation type="submission" date="2015-11" db="EMBL/GenBank/DDBJ databases">
        <title>Draft Genome Sequence of the Strain BR 10423 (Rhizobium sp.) isolated from nodules of Mimosa pudica.</title>
        <authorList>
            <person name="Barauna A.C."/>
            <person name="Zilli J.E."/>
            <person name="Simoes-Araujo J.L."/>
            <person name="Reis V.M."/>
            <person name="James E.K."/>
            <person name="Reis F.B.Jr."/>
            <person name="Rouws L.F."/>
            <person name="Passos S.R."/>
            <person name="Gois S.R."/>
        </authorList>
    </citation>
    <scope>NUCLEOTIDE SEQUENCE [LARGE SCALE GENOMIC DNA]</scope>
    <source>
        <strain evidence="13 14">BR10423</strain>
    </source>
</reference>
<evidence type="ECO:0000256" key="10">
    <source>
        <dbReference type="SAM" id="SignalP"/>
    </source>
</evidence>
<feature type="transmembrane region" description="Helical" evidence="9">
    <location>
        <begin position="394"/>
        <end position="414"/>
    </location>
</feature>
<keyword evidence="6 9" id="KW-1133">Transmembrane helix</keyword>
<dbReference type="Pfam" id="PF04234">
    <property type="entry name" value="CopC"/>
    <property type="match status" value="1"/>
</dbReference>
<evidence type="ECO:0000259" key="12">
    <source>
        <dbReference type="Pfam" id="PF05425"/>
    </source>
</evidence>
<evidence type="ECO:0000256" key="8">
    <source>
        <dbReference type="ARBA" id="ARBA00023136"/>
    </source>
</evidence>
<evidence type="ECO:0000256" key="9">
    <source>
        <dbReference type="SAM" id="Phobius"/>
    </source>
</evidence>
<feature type="transmembrane region" description="Helical" evidence="9">
    <location>
        <begin position="184"/>
        <end position="202"/>
    </location>
</feature>